<evidence type="ECO:0000313" key="2">
    <source>
        <dbReference type="EMBL" id="SAM08951.1"/>
    </source>
</evidence>
<dbReference type="AlphaFoldDB" id="A0A163MUY0"/>
<name>A0A163MUY0_ABSGL</name>
<proteinExistence type="predicted"/>
<feature type="coiled-coil region" evidence="1">
    <location>
        <begin position="70"/>
        <end position="111"/>
    </location>
</feature>
<protein>
    <submittedName>
        <fullName evidence="2">Uncharacterized protein</fullName>
    </submittedName>
</protein>
<dbReference type="STRING" id="4829.A0A163MUY0"/>
<dbReference type="OrthoDB" id="5976950at2759"/>
<keyword evidence="3" id="KW-1185">Reference proteome</keyword>
<evidence type="ECO:0000313" key="3">
    <source>
        <dbReference type="Proteomes" id="UP000078561"/>
    </source>
</evidence>
<dbReference type="OMA" id="ERITNGP"/>
<sequence length="395" mass="44562">MSHIGSEDDDDLILKDFRSSGSRLQQRLLDAQHENRDKHLEAELARIQSKQQPQQLQDIEEDNGLDGMEDANIAEEIKQLEQQIQATQTDVDNLRTELQDWEARRHREAALTLNNMAERASRVVDQPETSLSPVDLDAIFDYLFEMGQMPASENAAAGFEPNTLLTTTPTIHASAMSHPDVVAQQTFTHLTFTKLENVFDPDGGWRTCSLEGKAYDSWFSVTVRVDANLTLSSLDFYVDTDLQIDASTLLARIKKECNLMALLRLILHFGRLEDGKNSTFEYLVSRYKDTGIYAQRDQQVSLLFASRWTDIQLRLVWNYNDTTLSQQQEVLDVSICDYLVPDVRLVVVAEGQSAKLTNILGKVPEKFQSLSDQVGVIQAVEIMVGAILQEPSPQA</sequence>
<reference evidence="2" key="1">
    <citation type="submission" date="2016-04" db="EMBL/GenBank/DDBJ databases">
        <authorList>
            <person name="Evans L.H."/>
            <person name="Alamgir A."/>
            <person name="Owens N."/>
            <person name="Weber N.D."/>
            <person name="Virtaneva K."/>
            <person name="Barbian K."/>
            <person name="Babar A."/>
            <person name="Rosenke K."/>
        </authorList>
    </citation>
    <scope>NUCLEOTIDE SEQUENCE [LARGE SCALE GENOMIC DNA]</scope>
    <source>
        <strain evidence="2">CBS 101.48</strain>
    </source>
</reference>
<keyword evidence="1" id="KW-0175">Coiled coil</keyword>
<gene>
    <name evidence="2" type="primary">ABSGL_14617.1 scaffold 14663</name>
</gene>
<organism evidence="2">
    <name type="scientific">Absidia glauca</name>
    <name type="common">Pin mould</name>
    <dbReference type="NCBI Taxonomy" id="4829"/>
    <lineage>
        <taxon>Eukaryota</taxon>
        <taxon>Fungi</taxon>
        <taxon>Fungi incertae sedis</taxon>
        <taxon>Mucoromycota</taxon>
        <taxon>Mucoromycotina</taxon>
        <taxon>Mucoromycetes</taxon>
        <taxon>Mucorales</taxon>
        <taxon>Cunninghamellaceae</taxon>
        <taxon>Absidia</taxon>
    </lineage>
</organism>
<accession>A0A163MUY0</accession>
<dbReference type="EMBL" id="LT554937">
    <property type="protein sequence ID" value="SAM08951.1"/>
    <property type="molecule type" value="Genomic_DNA"/>
</dbReference>
<dbReference type="Proteomes" id="UP000078561">
    <property type="component" value="Unassembled WGS sequence"/>
</dbReference>
<dbReference type="InParanoid" id="A0A163MUY0"/>
<evidence type="ECO:0000256" key="1">
    <source>
        <dbReference type="SAM" id="Coils"/>
    </source>
</evidence>